<dbReference type="Pfam" id="PF25944">
    <property type="entry name" value="Beta-barrel_RND"/>
    <property type="match status" value="1"/>
</dbReference>
<dbReference type="InterPro" id="IPR058627">
    <property type="entry name" value="MdtA-like_C"/>
</dbReference>
<feature type="domain" description="Multidrug resistance protein MdtA-like alpha-helical hairpin" evidence="4">
    <location>
        <begin position="123"/>
        <end position="189"/>
    </location>
</feature>
<feature type="domain" description="Multidrug resistance protein MdtA-like C-terminal permuted SH3" evidence="7">
    <location>
        <begin position="336"/>
        <end position="397"/>
    </location>
</feature>
<dbReference type="OrthoDB" id="9816569at2"/>
<comment type="similarity">
    <text evidence="2">Belongs to the membrane fusion protein (MFP) (TC 8.A.1) family.</text>
</comment>
<dbReference type="GO" id="GO:0046677">
    <property type="term" value="P:response to antibiotic"/>
    <property type="evidence" value="ECO:0007669"/>
    <property type="project" value="TreeGrafter"/>
</dbReference>
<evidence type="ECO:0000256" key="2">
    <source>
        <dbReference type="ARBA" id="ARBA00009477"/>
    </source>
</evidence>
<dbReference type="InterPro" id="IPR058626">
    <property type="entry name" value="MdtA-like_b-barrel"/>
</dbReference>
<dbReference type="Gene3D" id="2.40.30.170">
    <property type="match status" value="1"/>
</dbReference>
<organism evidence="8 9">
    <name type="scientific">Neorhodopirellula pilleata</name>
    <dbReference type="NCBI Taxonomy" id="2714738"/>
    <lineage>
        <taxon>Bacteria</taxon>
        <taxon>Pseudomonadati</taxon>
        <taxon>Planctomycetota</taxon>
        <taxon>Planctomycetia</taxon>
        <taxon>Pirellulales</taxon>
        <taxon>Pirellulaceae</taxon>
        <taxon>Neorhodopirellula</taxon>
    </lineage>
</organism>
<dbReference type="GO" id="GO:0030313">
    <property type="term" value="C:cell envelope"/>
    <property type="evidence" value="ECO:0007669"/>
    <property type="project" value="UniProtKB-SubCell"/>
</dbReference>
<dbReference type="PANTHER" id="PTHR30158">
    <property type="entry name" value="ACRA/E-RELATED COMPONENT OF DRUG EFFLUX TRANSPORTER"/>
    <property type="match status" value="1"/>
</dbReference>
<feature type="domain" description="Multidrug resistance protein MdtA-like barrel-sandwich hybrid" evidence="5">
    <location>
        <begin position="67"/>
        <end position="235"/>
    </location>
</feature>
<feature type="compositionally biased region" description="Acidic residues" evidence="3">
    <location>
        <begin position="428"/>
        <end position="449"/>
    </location>
</feature>
<evidence type="ECO:0000259" key="7">
    <source>
        <dbReference type="Pfam" id="PF25967"/>
    </source>
</evidence>
<dbReference type="InterPro" id="IPR058625">
    <property type="entry name" value="MdtA-like_BSH"/>
</dbReference>
<dbReference type="Pfam" id="PF25967">
    <property type="entry name" value="RND-MFP_C"/>
    <property type="match status" value="1"/>
</dbReference>
<dbReference type="GO" id="GO:0022857">
    <property type="term" value="F:transmembrane transporter activity"/>
    <property type="evidence" value="ECO:0007669"/>
    <property type="project" value="InterPro"/>
</dbReference>
<gene>
    <name evidence="8" type="primary">acrA</name>
    <name evidence="8" type="ORF">Pla100_32190</name>
</gene>
<feature type="region of interest" description="Disordered" evidence="3">
    <location>
        <begin position="424"/>
        <end position="457"/>
    </location>
</feature>
<evidence type="ECO:0000313" key="8">
    <source>
        <dbReference type="EMBL" id="TWT95578.1"/>
    </source>
</evidence>
<proteinExistence type="inferred from homology"/>
<dbReference type="FunFam" id="2.40.420.20:FF:000001">
    <property type="entry name" value="Efflux RND transporter periplasmic adaptor subunit"/>
    <property type="match status" value="1"/>
</dbReference>
<evidence type="ECO:0000259" key="5">
    <source>
        <dbReference type="Pfam" id="PF25917"/>
    </source>
</evidence>
<dbReference type="InterPro" id="IPR058624">
    <property type="entry name" value="MdtA-like_HH"/>
</dbReference>
<dbReference type="NCBIfam" id="TIGR01730">
    <property type="entry name" value="RND_mfp"/>
    <property type="match status" value="1"/>
</dbReference>
<name>A0A5C6A8F4_9BACT</name>
<dbReference type="Gene3D" id="2.40.420.20">
    <property type="match status" value="1"/>
</dbReference>
<evidence type="ECO:0000259" key="4">
    <source>
        <dbReference type="Pfam" id="PF25876"/>
    </source>
</evidence>
<sequence length="457" mass="49535">MTNEFVWVRNKAFVIALVCTLPLIGCSRPANEFVAPPPPSVTVMLPIQQTITRYVEQNGETEAVGRAQVRARVRGFIEAIEFEAGQKVDVDTLLYLIEDDEYQATVNSMTAEVAAAEASISVAESQVLTAQAEADRASRDVDRQKLLREKQASSQAEYDQAFAADAAAKASVTAARSAVDSAKAVLKQTLANLEKAKLTLGYTRVTAPIAGQVTKTDLKLGNLVDNGTELATVVDDSRIYANFSISDRQLLELRKARGLKGQGRSSQEEWSNVPVFLRRETDDGFPFEGRLNYVDQEGVQATTGTASLRAIFENPSGQLFPGLFVRVRMPIAKQPDALIVPARAVLQDRVGAFVFVVGPDNLVQRRDVKVGEQDGAWTVVEDGLSGDDRVIIEGLQRARPDAQVQTVVKNADLSELPASFRTSLTDATEVDATEVDATEADTTEADTTEADAKDVAE</sequence>
<dbReference type="Pfam" id="PF25876">
    <property type="entry name" value="HH_MFP_RND"/>
    <property type="match status" value="1"/>
</dbReference>
<dbReference type="PANTHER" id="PTHR30158:SF10">
    <property type="entry name" value="CATION EFFLUX PUMP"/>
    <property type="match status" value="1"/>
</dbReference>
<dbReference type="Gene3D" id="2.40.50.100">
    <property type="match status" value="1"/>
</dbReference>
<comment type="caution">
    <text evidence="8">The sequence shown here is derived from an EMBL/GenBank/DDBJ whole genome shotgun (WGS) entry which is preliminary data.</text>
</comment>
<dbReference type="RefSeq" id="WP_146578629.1">
    <property type="nucleotide sequence ID" value="NZ_SJPM01000006.1"/>
</dbReference>
<keyword evidence="9" id="KW-1185">Reference proteome</keyword>
<evidence type="ECO:0000259" key="6">
    <source>
        <dbReference type="Pfam" id="PF25944"/>
    </source>
</evidence>
<dbReference type="Pfam" id="PF25917">
    <property type="entry name" value="BSH_RND"/>
    <property type="match status" value="1"/>
</dbReference>
<accession>A0A5C6A8F4</accession>
<dbReference type="Gene3D" id="1.10.287.470">
    <property type="entry name" value="Helix hairpin bin"/>
    <property type="match status" value="1"/>
</dbReference>
<reference evidence="8 9" key="1">
    <citation type="submission" date="2019-02" db="EMBL/GenBank/DDBJ databases">
        <title>Deep-cultivation of Planctomycetes and their phenomic and genomic characterization uncovers novel biology.</title>
        <authorList>
            <person name="Wiegand S."/>
            <person name="Jogler M."/>
            <person name="Boedeker C."/>
            <person name="Pinto D."/>
            <person name="Vollmers J."/>
            <person name="Rivas-Marin E."/>
            <person name="Kohn T."/>
            <person name="Peeters S.H."/>
            <person name="Heuer A."/>
            <person name="Rast P."/>
            <person name="Oberbeckmann S."/>
            <person name="Bunk B."/>
            <person name="Jeske O."/>
            <person name="Meyerdierks A."/>
            <person name="Storesund J.E."/>
            <person name="Kallscheuer N."/>
            <person name="Luecker S."/>
            <person name="Lage O.M."/>
            <person name="Pohl T."/>
            <person name="Merkel B.J."/>
            <person name="Hornburger P."/>
            <person name="Mueller R.-W."/>
            <person name="Bruemmer F."/>
            <person name="Labrenz M."/>
            <person name="Spormann A.M."/>
            <person name="Op Den Camp H."/>
            <person name="Overmann J."/>
            <person name="Amann R."/>
            <person name="Jetten M.S.M."/>
            <person name="Mascher T."/>
            <person name="Medema M.H."/>
            <person name="Devos D.P."/>
            <person name="Kaster A.-K."/>
            <person name="Ovreas L."/>
            <person name="Rohde M."/>
            <person name="Galperin M.Y."/>
            <person name="Jogler C."/>
        </authorList>
    </citation>
    <scope>NUCLEOTIDE SEQUENCE [LARGE SCALE GENOMIC DNA]</scope>
    <source>
        <strain evidence="8 9">Pla100</strain>
    </source>
</reference>
<dbReference type="InterPro" id="IPR006143">
    <property type="entry name" value="RND_pump_MFP"/>
</dbReference>
<dbReference type="GO" id="GO:0005886">
    <property type="term" value="C:plasma membrane"/>
    <property type="evidence" value="ECO:0007669"/>
    <property type="project" value="TreeGrafter"/>
</dbReference>
<dbReference type="EMBL" id="SJPM01000006">
    <property type="protein sequence ID" value="TWT95578.1"/>
    <property type="molecule type" value="Genomic_DNA"/>
</dbReference>
<evidence type="ECO:0000313" key="9">
    <source>
        <dbReference type="Proteomes" id="UP000316213"/>
    </source>
</evidence>
<evidence type="ECO:0000256" key="3">
    <source>
        <dbReference type="SAM" id="MobiDB-lite"/>
    </source>
</evidence>
<dbReference type="AlphaFoldDB" id="A0A5C6A8F4"/>
<evidence type="ECO:0000256" key="1">
    <source>
        <dbReference type="ARBA" id="ARBA00004196"/>
    </source>
</evidence>
<dbReference type="SUPFAM" id="SSF111369">
    <property type="entry name" value="HlyD-like secretion proteins"/>
    <property type="match status" value="2"/>
</dbReference>
<comment type="subcellular location">
    <subcellularLocation>
        <location evidence="1">Cell envelope</location>
    </subcellularLocation>
</comment>
<feature type="domain" description="Multidrug resistance protein MdtA-like beta-barrel" evidence="6">
    <location>
        <begin position="265"/>
        <end position="331"/>
    </location>
</feature>
<dbReference type="Proteomes" id="UP000316213">
    <property type="component" value="Unassembled WGS sequence"/>
</dbReference>
<protein>
    <submittedName>
        <fullName evidence="8">Multidrug efflux pump subunit AcrA</fullName>
    </submittedName>
</protein>